<sequence>MLPGVTVTSASADAPSRRSEPRLGGRLEHPDRVTEAKLPFWRRFPVWFPFAVFAVSRLFVWVAATYLSRYQIPLPIGTANIRIFYPTPADPGYNAVMTGWDGQWYRVIAEQGYPAVLPRVGWGGIDMNPWAFFPVFPMTAGLVMKVTGLPFTVVAPVLSTLIGFAAMHMLFKLVDQAVGRWEAIVAVVATCFFIASPAFSASYTESTALLGVVTVLWLLRKRQYWWVVLALLVLSLSRNVVIAMVPVIVAHWVVRWRSGDEGEHPVRLRVGLGAMAAYAGALTWLWPTIVTIATDTPNAYNDTMLAWNIETKIKLYLWWNLLYDYWGVLGQVAGVLGVAAFTWFMLSRHSWRWGPEIWGWAGAYPAYIILVTSTTPSRVRYALLAFPMTLLIAWFLKLRWWRRYRYWLLGLIVVVGAAQMWWWTEHYLVIENLTDDLYP</sequence>
<feature type="region of interest" description="Disordered" evidence="1">
    <location>
        <begin position="1"/>
        <end position="27"/>
    </location>
</feature>
<evidence type="ECO:0000313" key="4">
    <source>
        <dbReference type="Proteomes" id="UP001500730"/>
    </source>
</evidence>
<evidence type="ECO:0008006" key="5">
    <source>
        <dbReference type="Google" id="ProtNLM"/>
    </source>
</evidence>
<accession>A0ABN3LVC6</accession>
<feature type="transmembrane region" description="Helical" evidence="2">
    <location>
        <begin position="46"/>
        <end position="67"/>
    </location>
</feature>
<feature type="transmembrane region" description="Helical" evidence="2">
    <location>
        <begin position="183"/>
        <end position="204"/>
    </location>
</feature>
<evidence type="ECO:0000256" key="1">
    <source>
        <dbReference type="SAM" id="MobiDB-lite"/>
    </source>
</evidence>
<keyword evidence="2" id="KW-0812">Transmembrane</keyword>
<keyword evidence="2" id="KW-0472">Membrane</keyword>
<evidence type="ECO:0000313" key="3">
    <source>
        <dbReference type="EMBL" id="GAA2488494.1"/>
    </source>
</evidence>
<feature type="transmembrane region" description="Helical" evidence="2">
    <location>
        <begin position="357"/>
        <end position="375"/>
    </location>
</feature>
<feature type="transmembrane region" description="Helical" evidence="2">
    <location>
        <begin position="224"/>
        <end position="254"/>
    </location>
</feature>
<feature type="transmembrane region" description="Helical" evidence="2">
    <location>
        <begin position="266"/>
        <end position="286"/>
    </location>
</feature>
<feature type="compositionally biased region" description="Polar residues" evidence="1">
    <location>
        <begin position="1"/>
        <end position="11"/>
    </location>
</feature>
<protein>
    <recommendedName>
        <fullName evidence="5">Integral membrane protein</fullName>
    </recommendedName>
</protein>
<organism evidence="3 4">
    <name type="scientific">Terrabacter carboxydivorans</name>
    <dbReference type="NCBI Taxonomy" id="619730"/>
    <lineage>
        <taxon>Bacteria</taxon>
        <taxon>Bacillati</taxon>
        <taxon>Actinomycetota</taxon>
        <taxon>Actinomycetes</taxon>
        <taxon>Micrococcales</taxon>
        <taxon>Intrasporangiaceae</taxon>
        <taxon>Terrabacter</taxon>
    </lineage>
</organism>
<feature type="transmembrane region" description="Helical" evidence="2">
    <location>
        <begin position="381"/>
        <end position="399"/>
    </location>
</feature>
<dbReference type="EMBL" id="BAAARE010000011">
    <property type="protein sequence ID" value="GAA2488494.1"/>
    <property type="molecule type" value="Genomic_DNA"/>
</dbReference>
<gene>
    <name evidence="3" type="ORF">GCM10009858_28190</name>
</gene>
<name>A0ABN3LVC6_9MICO</name>
<feature type="transmembrane region" description="Helical" evidence="2">
    <location>
        <begin position="153"/>
        <end position="171"/>
    </location>
</feature>
<feature type="compositionally biased region" description="Basic and acidic residues" evidence="1">
    <location>
        <begin position="15"/>
        <end position="27"/>
    </location>
</feature>
<proteinExistence type="predicted"/>
<reference evidence="3 4" key="1">
    <citation type="journal article" date="2019" name="Int. J. Syst. Evol. Microbiol.">
        <title>The Global Catalogue of Microorganisms (GCM) 10K type strain sequencing project: providing services to taxonomists for standard genome sequencing and annotation.</title>
        <authorList>
            <consortium name="The Broad Institute Genomics Platform"/>
            <consortium name="The Broad Institute Genome Sequencing Center for Infectious Disease"/>
            <person name="Wu L."/>
            <person name="Ma J."/>
        </authorList>
    </citation>
    <scope>NUCLEOTIDE SEQUENCE [LARGE SCALE GENOMIC DNA]</scope>
    <source>
        <strain evidence="3 4">JCM 16259</strain>
    </source>
</reference>
<comment type="caution">
    <text evidence="3">The sequence shown here is derived from an EMBL/GenBank/DDBJ whole genome shotgun (WGS) entry which is preliminary data.</text>
</comment>
<feature type="transmembrane region" description="Helical" evidence="2">
    <location>
        <begin position="406"/>
        <end position="424"/>
    </location>
</feature>
<dbReference type="Proteomes" id="UP001500730">
    <property type="component" value="Unassembled WGS sequence"/>
</dbReference>
<keyword evidence="2" id="KW-1133">Transmembrane helix</keyword>
<keyword evidence="4" id="KW-1185">Reference proteome</keyword>
<evidence type="ECO:0000256" key="2">
    <source>
        <dbReference type="SAM" id="Phobius"/>
    </source>
</evidence>
<feature type="transmembrane region" description="Helical" evidence="2">
    <location>
        <begin position="325"/>
        <end position="345"/>
    </location>
</feature>